<keyword evidence="4" id="KW-0804">Transcription</keyword>
<dbReference type="CDD" id="cd06171">
    <property type="entry name" value="Sigma70_r4"/>
    <property type="match status" value="1"/>
</dbReference>
<sequence>MTPAPPDEPADHTDDYSEVVDMLGEMRAHRDPARRAIIRDEVVSHCLPLAENIARRFADRGENFDDLLQVARLGLVNAVDRFDPALGSSFLAFAVPTIMGEVKRHFRDVMWSIRVPRRAKEASLDITRATDDLVQRLGRSPRPSELAEFLGLPVSEVIDGLLARSAYAAVSIDSETGQASSLADRLGHDDPELARVDESVTLRPALDRLSERERRILSLRFVSSMSQSEIAAEIGISQMHVSRLLTKALGTLRASLSVTDDD</sequence>
<dbReference type="PANTHER" id="PTHR30385:SF4">
    <property type="entry name" value="RNA POLYMERASE SIGMA-E FACTOR"/>
    <property type="match status" value="1"/>
</dbReference>
<evidence type="ECO:0000313" key="8">
    <source>
        <dbReference type="EMBL" id="GAC50159.1"/>
    </source>
</evidence>
<dbReference type="SUPFAM" id="SSF88659">
    <property type="entry name" value="Sigma3 and sigma4 domains of RNA polymerase sigma factors"/>
    <property type="match status" value="2"/>
</dbReference>
<evidence type="ECO:0000256" key="3">
    <source>
        <dbReference type="ARBA" id="ARBA00023125"/>
    </source>
</evidence>
<evidence type="ECO:0000256" key="1">
    <source>
        <dbReference type="ARBA" id="ARBA00023015"/>
    </source>
</evidence>
<evidence type="ECO:0000259" key="7">
    <source>
        <dbReference type="Pfam" id="PF04545"/>
    </source>
</evidence>
<dbReference type="InterPro" id="IPR007627">
    <property type="entry name" value="RNA_pol_sigma70_r2"/>
</dbReference>
<dbReference type="InterPro" id="IPR013325">
    <property type="entry name" value="RNA_pol_sigma_r2"/>
</dbReference>
<protein>
    <submittedName>
        <fullName evidence="8">Putative RNA polymerase sigma factor</fullName>
    </submittedName>
</protein>
<dbReference type="GO" id="GO:0016987">
    <property type="term" value="F:sigma factor activity"/>
    <property type="evidence" value="ECO:0007669"/>
    <property type="project" value="UniProtKB-KW"/>
</dbReference>
<keyword evidence="3" id="KW-0238">DNA-binding</keyword>
<evidence type="ECO:0000259" key="5">
    <source>
        <dbReference type="Pfam" id="PF04539"/>
    </source>
</evidence>
<dbReference type="PANTHER" id="PTHR30385">
    <property type="entry name" value="SIGMA FACTOR F FLAGELLAR"/>
    <property type="match status" value="1"/>
</dbReference>
<reference evidence="8 9" key="1">
    <citation type="submission" date="2012-12" db="EMBL/GenBank/DDBJ databases">
        <title>Whole genome shotgun sequence of Gordonia aichiensis NBRC 108223.</title>
        <authorList>
            <person name="Isaki-Nakamura S."/>
            <person name="Hosoyama A."/>
            <person name="Tsuchikane K."/>
            <person name="Ando Y."/>
            <person name="Baba S."/>
            <person name="Ohji S."/>
            <person name="Hamada M."/>
            <person name="Tamura T."/>
            <person name="Yamazoe A."/>
            <person name="Yamazaki S."/>
            <person name="Fujita N."/>
        </authorList>
    </citation>
    <scope>NUCLEOTIDE SEQUENCE [LARGE SCALE GENOMIC DNA]</scope>
    <source>
        <strain evidence="8 9">NBRC 108223</strain>
    </source>
</reference>
<dbReference type="PRINTS" id="PR00046">
    <property type="entry name" value="SIGMA70FCT"/>
</dbReference>
<feature type="domain" description="RNA polymerase sigma-70 region 4" evidence="7">
    <location>
        <begin position="205"/>
        <end position="253"/>
    </location>
</feature>
<dbReference type="InterPro" id="IPR014284">
    <property type="entry name" value="RNA_pol_sigma-70_dom"/>
</dbReference>
<dbReference type="GO" id="GO:0006352">
    <property type="term" value="P:DNA-templated transcription initiation"/>
    <property type="evidence" value="ECO:0007669"/>
    <property type="project" value="InterPro"/>
</dbReference>
<dbReference type="STRING" id="1220583.GOACH_21_00520"/>
<dbReference type="eggNOG" id="COG1191">
    <property type="taxonomic scope" value="Bacteria"/>
</dbReference>
<evidence type="ECO:0000256" key="2">
    <source>
        <dbReference type="ARBA" id="ARBA00023082"/>
    </source>
</evidence>
<keyword evidence="1" id="KW-0805">Transcription regulation</keyword>
<feature type="domain" description="RNA polymerase sigma-70 region 2" evidence="6">
    <location>
        <begin position="43"/>
        <end position="109"/>
    </location>
</feature>
<dbReference type="Pfam" id="PF04545">
    <property type="entry name" value="Sigma70_r4"/>
    <property type="match status" value="1"/>
</dbReference>
<dbReference type="Proteomes" id="UP000010988">
    <property type="component" value="Unassembled WGS sequence"/>
</dbReference>
<dbReference type="SUPFAM" id="SSF88946">
    <property type="entry name" value="Sigma2 domain of RNA polymerase sigma factors"/>
    <property type="match status" value="1"/>
</dbReference>
<dbReference type="EMBL" id="BANR01000021">
    <property type="protein sequence ID" value="GAC50159.1"/>
    <property type="molecule type" value="Genomic_DNA"/>
</dbReference>
<evidence type="ECO:0000313" key="9">
    <source>
        <dbReference type="Proteomes" id="UP000010988"/>
    </source>
</evidence>
<keyword evidence="9" id="KW-1185">Reference proteome</keyword>
<dbReference type="InterPro" id="IPR036388">
    <property type="entry name" value="WH-like_DNA-bd_sf"/>
</dbReference>
<dbReference type="Gene3D" id="1.20.120.1810">
    <property type="match status" value="1"/>
</dbReference>
<dbReference type="Gene3D" id="1.10.10.10">
    <property type="entry name" value="Winged helix-like DNA-binding domain superfamily/Winged helix DNA-binding domain"/>
    <property type="match status" value="2"/>
</dbReference>
<dbReference type="InterPro" id="IPR007624">
    <property type="entry name" value="RNA_pol_sigma70_r3"/>
</dbReference>
<evidence type="ECO:0000259" key="6">
    <source>
        <dbReference type="Pfam" id="PF04542"/>
    </source>
</evidence>
<dbReference type="InterPro" id="IPR000943">
    <property type="entry name" value="RNA_pol_sigma70"/>
</dbReference>
<accession>L7KNF1</accession>
<dbReference type="RefSeq" id="WP_005177515.1">
    <property type="nucleotide sequence ID" value="NZ_BANR01000021.1"/>
</dbReference>
<keyword evidence="2" id="KW-0731">Sigma factor</keyword>
<dbReference type="GO" id="GO:0003677">
    <property type="term" value="F:DNA binding"/>
    <property type="evidence" value="ECO:0007669"/>
    <property type="project" value="UniProtKB-KW"/>
</dbReference>
<dbReference type="InterPro" id="IPR007630">
    <property type="entry name" value="RNA_pol_sigma70_r4"/>
</dbReference>
<dbReference type="NCBIfam" id="TIGR02937">
    <property type="entry name" value="sigma70-ECF"/>
    <property type="match status" value="1"/>
</dbReference>
<dbReference type="Pfam" id="PF04542">
    <property type="entry name" value="Sigma70_r2"/>
    <property type="match status" value="1"/>
</dbReference>
<comment type="caution">
    <text evidence="8">The sequence shown here is derived from an EMBL/GenBank/DDBJ whole genome shotgun (WGS) entry which is preliminary data.</text>
</comment>
<dbReference type="AlphaFoldDB" id="L7KNF1"/>
<dbReference type="InterPro" id="IPR013324">
    <property type="entry name" value="RNA_pol_sigma_r3/r4-like"/>
</dbReference>
<dbReference type="Pfam" id="PF04539">
    <property type="entry name" value="Sigma70_r3"/>
    <property type="match status" value="1"/>
</dbReference>
<evidence type="ECO:0000256" key="4">
    <source>
        <dbReference type="ARBA" id="ARBA00023163"/>
    </source>
</evidence>
<dbReference type="NCBIfam" id="TIGR02980">
    <property type="entry name" value="SigBFG"/>
    <property type="match status" value="1"/>
</dbReference>
<dbReference type="InterPro" id="IPR014322">
    <property type="entry name" value="RNA_pol_sigma-B/F/G"/>
</dbReference>
<gene>
    <name evidence="8" type="ORF">GOACH_21_00520</name>
</gene>
<proteinExistence type="predicted"/>
<feature type="domain" description="RNA polymerase sigma-70 region 3" evidence="5">
    <location>
        <begin position="123"/>
        <end position="184"/>
    </location>
</feature>
<name>L7KNF1_9ACTN</name>
<organism evidence="8 9">
    <name type="scientific">Gordonia aichiensis NBRC 108223</name>
    <dbReference type="NCBI Taxonomy" id="1220583"/>
    <lineage>
        <taxon>Bacteria</taxon>
        <taxon>Bacillati</taxon>
        <taxon>Actinomycetota</taxon>
        <taxon>Actinomycetes</taxon>
        <taxon>Mycobacteriales</taxon>
        <taxon>Gordoniaceae</taxon>
        <taxon>Gordonia</taxon>
    </lineage>
</organism>